<keyword evidence="13" id="KW-0732">Signal</keyword>
<dbReference type="EMBL" id="VAHF01000009">
    <property type="protein sequence ID" value="TXG55072.1"/>
    <property type="molecule type" value="Genomic_DNA"/>
</dbReference>
<dbReference type="InterPro" id="IPR001878">
    <property type="entry name" value="Znf_CCHC"/>
</dbReference>
<evidence type="ECO:0000256" key="5">
    <source>
        <dbReference type="ARBA" id="ARBA00023065"/>
    </source>
</evidence>
<dbReference type="Pfam" id="PF00060">
    <property type="entry name" value="Lig_chan"/>
    <property type="match status" value="1"/>
</dbReference>
<evidence type="ECO:0000256" key="4">
    <source>
        <dbReference type="ARBA" id="ARBA00022989"/>
    </source>
</evidence>
<evidence type="ECO:0000313" key="17">
    <source>
        <dbReference type="Proteomes" id="UP000323000"/>
    </source>
</evidence>
<feature type="signal peptide" evidence="13">
    <location>
        <begin position="1"/>
        <end position="23"/>
    </location>
</feature>
<dbReference type="AlphaFoldDB" id="A0A5C7HF38"/>
<dbReference type="InterPro" id="IPR044440">
    <property type="entry name" value="GABAb_receptor_plant_PBP1"/>
</dbReference>
<dbReference type="Pfam" id="PF01094">
    <property type="entry name" value="ANF_receptor"/>
    <property type="match status" value="1"/>
</dbReference>
<feature type="compositionally biased region" description="Basic residues" evidence="11">
    <location>
        <begin position="1153"/>
        <end position="1165"/>
    </location>
</feature>
<comment type="subcellular location">
    <subcellularLocation>
        <location evidence="1">Membrane</location>
        <topology evidence="1">Multi-pass membrane protein</topology>
    </subcellularLocation>
</comment>
<dbReference type="CDD" id="cd19990">
    <property type="entry name" value="PBP1_GABAb_receptor_plant"/>
    <property type="match status" value="1"/>
</dbReference>
<dbReference type="SMART" id="SM00343">
    <property type="entry name" value="ZnF_C2HC"/>
    <property type="match status" value="2"/>
</dbReference>
<evidence type="ECO:0000256" key="13">
    <source>
        <dbReference type="SAM" id="SignalP"/>
    </source>
</evidence>
<keyword evidence="10" id="KW-0407">Ion channel</keyword>
<evidence type="ECO:0000256" key="10">
    <source>
        <dbReference type="ARBA" id="ARBA00023303"/>
    </source>
</evidence>
<dbReference type="GO" id="GO:0003676">
    <property type="term" value="F:nucleic acid binding"/>
    <property type="evidence" value="ECO:0007669"/>
    <property type="project" value="InterPro"/>
</dbReference>
<dbReference type="InterPro" id="IPR015683">
    <property type="entry name" value="Ionotropic_Glu_rcpt"/>
</dbReference>
<evidence type="ECO:0000259" key="14">
    <source>
        <dbReference type="SMART" id="SM00079"/>
    </source>
</evidence>
<keyword evidence="6 12" id="KW-0472">Membrane</keyword>
<protein>
    <recommendedName>
        <fullName evidence="18">Glutamate receptor</fullName>
    </recommendedName>
</protein>
<keyword evidence="2" id="KW-0813">Transport</keyword>
<feature type="region of interest" description="Disordered" evidence="11">
    <location>
        <begin position="1137"/>
        <end position="1229"/>
    </location>
</feature>
<keyword evidence="17" id="KW-1185">Reference proteome</keyword>
<dbReference type="Gene3D" id="4.10.60.10">
    <property type="entry name" value="Zinc finger, CCHC-type"/>
    <property type="match status" value="1"/>
</dbReference>
<dbReference type="GO" id="GO:0016020">
    <property type="term" value="C:membrane"/>
    <property type="evidence" value="ECO:0007669"/>
    <property type="project" value="UniProtKB-SubCell"/>
</dbReference>
<dbReference type="Gene3D" id="3.40.50.2300">
    <property type="match status" value="2"/>
</dbReference>
<evidence type="ECO:0000256" key="1">
    <source>
        <dbReference type="ARBA" id="ARBA00004141"/>
    </source>
</evidence>
<accession>A0A5C7HF38</accession>
<evidence type="ECO:0008006" key="18">
    <source>
        <dbReference type="Google" id="ProtNLM"/>
    </source>
</evidence>
<evidence type="ECO:0000259" key="15">
    <source>
        <dbReference type="SMART" id="SM00343"/>
    </source>
</evidence>
<feature type="compositionally biased region" description="Pro residues" evidence="11">
    <location>
        <begin position="1182"/>
        <end position="1195"/>
    </location>
</feature>
<dbReference type="FunFam" id="3.40.50.2300:FF:000188">
    <property type="entry name" value="Glutamate receptor"/>
    <property type="match status" value="1"/>
</dbReference>
<dbReference type="FunFam" id="1.10.287.70:FF:000172">
    <property type="entry name" value="Glutamate receptor"/>
    <property type="match status" value="1"/>
</dbReference>
<gene>
    <name evidence="16" type="ORF">EZV62_020328</name>
</gene>
<feature type="domain" description="CCHC-type" evidence="15">
    <location>
        <begin position="1199"/>
        <end position="1215"/>
    </location>
</feature>
<dbReference type="InterPro" id="IPR028082">
    <property type="entry name" value="Peripla_BP_I"/>
</dbReference>
<organism evidence="16 17">
    <name type="scientific">Acer yangbiense</name>
    <dbReference type="NCBI Taxonomy" id="1000413"/>
    <lineage>
        <taxon>Eukaryota</taxon>
        <taxon>Viridiplantae</taxon>
        <taxon>Streptophyta</taxon>
        <taxon>Embryophyta</taxon>
        <taxon>Tracheophyta</taxon>
        <taxon>Spermatophyta</taxon>
        <taxon>Magnoliopsida</taxon>
        <taxon>eudicotyledons</taxon>
        <taxon>Gunneridae</taxon>
        <taxon>Pentapetalae</taxon>
        <taxon>rosids</taxon>
        <taxon>malvids</taxon>
        <taxon>Sapindales</taxon>
        <taxon>Sapindaceae</taxon>
        <taxon>Hippocastanoideae</taxon>
        <taxon>Acereae</taxon>
        <taxon>Acer</taxon>
    </lineage>
</organism>
<evidence type="ECO:0000256" key="12">
    <source>
        <dbReference type="SAM" id="Phobius"/>
    </source>
</evidence>
<name>A0A5C7HF38_9ROSI</name>
<dbReference type="SUPFAM" id="SSF53850">
    <property type="entry name" value="Periplasmic binding protein-like II"/>
    <property type="match status" value="1"/>
</dbReference>
<evidence type="ECO:0000256" key="11">
    <source>
        <dbReference type="SAM" id="MobiDB-lite"/>
    </source>
</evidence>
<dbReference type="GO" id="GO:0008270">
    <property type="term" value="F:zinc ion binding"/>
    <property type="evidence" value="ECO:0007669"/>
    <property type="project" value="InterPro"/>
</dbReference>
<feature type="chain" id="PRO_5022806438" description="Glutamate receptor" evidence="13">
    <location>
        <begin position="24"/>
        <end position="1229"/>
    </location>
</feature>
<evidence type="ECO:0000256" key="3">
    <source>
        <dbReference type="ARBA" id="ARBA00022692"/>
    </source>
</evidence>
<proteinExistence type="predicted"/>
<feature type="compositionally biased region" description="Basic and acidic residues" evidence="11">
    <location>
        <begin position="965"/>
        <end position="980"/>
    </location>
</feature>
<dbReference type="InterPro" id="IPR001828">
    <property type="entry name" value="ANF_lig-bd_rcpt"/>
</dbReference>
<evidence type="ECO:0000256" key="9">
    <source>
        <dbReference type="ARBA" id="ARBA00023286"/>
    </source>
</evidence>
<evidence type="ECO:0000256" key="6">
    <source>
        <dbReference type="ARBA" id="ARBA00023136"/>
    </source>
</evidence>
<feature type="region of interest" description="Disordered" evidence="11">
    <location>
        <begin position="931"/>
        <end position="994"/>
    </location>
</feature>
<feature type="transmembrane region" description="Helical" evidence="12">
    <location>
        <begin position="580"/>
        <end position="599"/>
    </location>
</feature>
<keyword evidence="7" id="KW-0675">Receptor</keyword>
<comment type="caution">
    <text evidence="16">The sequence shown here is derived from an EMBL/GenBank/DDBJ whole genome shotgun (WGS) entry which is preliminary data.</text>
</comment>
<feature type="compositionally biased region" description="Acidic residues" evidence="11">
    <location>
        <begin position="952"/>
        <end position="961"/>
    </location>
</feature>
<dbReference type="SMART" id="SM00079">
    <property type="entry name" value="PBPe"/>
    <property type="match status" value="1"/>
</dbReference>
<dbReference type="PANTHER" id="PTHR34836">
    <property type="entry name" value="OS06G0188250 PROTEIN"/>
    <property type="match status" value="1"/>
</dbReference>
<keyword evidence="9" id="KW-1071">Ligand-gated ion channel</keyword>
<dbReference type="Gene3D" id="1.10.287.70">
    <property type="match status" value="1"/>
</dbReference>
<dbReference type="OrthoDB" id="5984008at2759"/>
<keyword evidence="8" id="KW-0325">Glycoprotein</keyword>
<keyword evidence="4 12" id="KW-1133">Transmembrane helix</keyword>
<evidence type="ECO:0000313" key="16">
    <source>
        <dbReference type="EMBL" id="TXG55072.1"/>
    </source>
</evidence>
<dbReference type="InterPro" id="IPR001320">
    <property type="entry name" value="Iontro_rcpt_C"/>
</dbReference>
<sequence>MLHISHFLLLFLLISSNRATSNAEEDDGSERNQHHERFIILGAIVDYNSRAGKEEKVAMKIAVDDFFGHGGHRPTVLLRVKNSRGDPLQTASSAKTLIKTHHARVILGLGTWQETAIVAELANKSKVPLLSLANEVPSRACSHWPFLVNAARSQFAQMKAIAAIIQSWGWREVNVIYEDTIMNPSLTAGITPYLIKALQKVGSVINDLVPFSLFSDQSISENLMKLKDGQCRVFIVHTSTTLTTKIFKEAKKLDMMEKDFVWITTNSITDVLHTLNATTFSSMQGVLGVESYFSDSNKQFKHFRSRFRVEFRRQFPKETNPKPGIHSLQAYDAVHAVALAMSGNSNRKLHSAMLSTGQNLLKGILNSNFEGLTGPFIFKQGMLAPSHVYQIVNVVGVETYIDLGYWTEGLGFSVNISRDSVYNESMEFLGQVLWPGRPWSVPGGLEEAKRNTSSQSQECLKIGVPTGNTHVEFLNVRNNSDGSLKVTGFVIEVFNATIKLLRDFRPYEFVEVSGTYDSLVDQLNLQKLDAVVADTAIISNRSQYAEFSQPYTEPGLQLVVYNKPRRPNRAWLFKQPFTSGMWAATGAMVLFNGFVVWLIERKHNPEFTRGTKLDQLGTMVSLSFTTLFSLQAERLHSNLSRMTMVVWLFVALVITQSYTASLTSLLTIQRLDPSIVDVETLKRSEAKVGCDGDSFVVNYLETIGFNSHNIIRIYSEDDYPEGLINRSIAAAFLEVPYVKVFLAKQCHHNFTTGEIIKVGGFGFVRKDPTKLVITYGGKWVGNFYEGGETEFLKVHRNLSYDELLTVVQGVANVDLRRFTIELRTLVDTGVRFRPARPKIKDDSDVEMLLCDDQHVPEVYVSAVEKVSAERGHVGVPTVQPIYQTFSQQLAAQFPSGGGSNNVWGSIPTTNPSFDQTMNPIIVEDQTVDEMVEEPNNEDDRSIPEYNPHSEYGLDDFNEDYNGDGGSREGVNDEAAHHHGMDSNPTDGGGCTGFVPPVFAGPSRDTFEDDGVNVANMSENSFPRPWIIPGASNHCFELARTEESSSCNCLSKGGMFESKKCLKRALQFYAVKEDFEIRVTRFCKKKFVDFCSDFYKTNTWLESYSGLIFPVGHPTEWNTPAEVRSEVVLPPEWRAQAGRPRKIRIPSAGEHGSKTRHCPICKKSGHNRQNCPNPPADQQVNVPDPPIVPPPPPQPPQRRKCKSCKQEGHNIRTCPTRPFDNLTDADNDVE</sequence>
<dbReference type="SUPFAM" id="SSF53822">
    <property type="entry name" value="Periplasmic binding protein-like I"/>
    <property type="match status" value="1"/>
</dbReference>
<dbReference type="GO" id="GO:0015276">
    <property type="term" value="F:ligand-gated monoatomic ion channel activity"/>
    <property type="evidence" value="ECO:0007669"/>
    <property type="project" value="InterPro"/>
</dbReference>
<evidence type="ECO:0000256" key="8">
    <source>
        <dbReference type="ARBA" id="ARBA00023180"/>
    </source>
</evidence>
<keyword evidence="3 12" id="KW-0812">Transmembrane</keyword>
<feature type="domain" description="CCHC-type" evidence="15">
    <location>
        <begin position="1156"/>
        <end position="1172"/>
    </location>
</feature>
<dbReference type="PANTHER" id="PTHR34836:SF9">
    <property type="entry name" value="RECEPTOR LIGAND BINDING REGION DOMAIN-CONTAINING PROTEIN"/>
    <property type="match status" value="1"/>
</dbReference>
<evidence type="ECO:0000256" key="7">
    <source>
        <dbReference type="ARBA" id="ARBA00023170"/>
    </source>
</evidence>
<feature type="domain" description="Ionotropic glutamate receptor C-terminal" evidence="14">
    <location>
        <begin position="461"/>
        <end position="782"/>
    </location>
</feature>
<dbReference type="Gene3D" id="3.40.190.10">
    <property type="entry name" value="Periplasmic binding protein-like II"/>
    <property type="match status" value="1"/>
</dbReference>
<feature type="transmembrane region" description="Helical" evidence="12">
    <location>
        <begin position="644"/>
        <end position="666"/>
    </location>
</feature>
<keyword evidence="5" id="KW-0406">Ion transport</keyword>
<dbReference type="Proteomes" id="UP000323000">
    <property type="component" value="Chromosome 9"/>
</dbReference>
<reference evidence="17" key="1">
    <citation type="journal article" date="2019" name="Gigascience">
        <title>De novo genome assembly of the endangered Acer yangbiense, a plant species with extremely small populations endemic to Yunnan Province, China.</title>
        <authorList>
            <person name="Yang J."/>
            <person name="Wariss H.M."/>
            <person name="Tao L."/>
            <person name="Zhang R."/>
            <person name="Yun Q."/>
            <person name="Hollingsworth P."/>
            <person name="Dao Z."/>
            <person name="Luo G."/>
            <person name="Guo H."/>
            <person name="Ma Y."/>
            <person name="Sun W."/>
        </authorList>
    </citation>
    <scope>NUCLEOTIDE SEQUENCE [LARGE SCALE GENOMIC DNA]</scope>
    <source>
        <strain evidence="17">cv. Malutang</strain>
    </source>
</reference>
<evidence type="ECO:0000256" key="2">
    <source>
        <dbReference type="ARBA" id="ARBA00022448"/>
    </source>
</evidence>